<evidence type="ECO:0000313" key="11">
    <source>
        <dbReference type="Proteomes" id="UP000245119"/>
    </source>
</evidence>
<evidence type="ECO:0000256" key="4">
    <source>
        <dbReference type="ARBA" id="ARBA00022741"/>
    </source>
</evidence>
<sequence>MLHAASCPALIMQCPVTRQKVEGGGETLKQTSAPSSLEERNRTCGCLGFTSPLPKMALLEQANNAPPENCFRLVILGSAKVGKTSLVQRFLFNRYDDNYTPTIEDFHRKVYRIRGVPYRLDILDTSGIHPFPAMRRLSFITGDLFVLVFSVDNRESFNEVIRLREQILECKKQCQKVGVPNLLNIPMVIVGNKVDRDAHRVIDPSDVAALLGGQPNCVCVETSAKKNTNVDEVFKQLFTLAHLPAEMSPSMHRKVTPWYEGRSGNQQGGRLVSIRRKMSDACGAVAPNVRRPSIRTDLLMAQSRTTKDDIDQARETRCVIQ</sequence>
<keyword evidence="8" id="KW-0636">Prenylation</keyword>
<dbReference type="GO" id="GO:0005525">
    <property type="term" value="F:GTP binding"/>
    <property type="evidence" value="ECO:0007669"/>
    <property type="project" value="UniProtKB-KW"/>
</dbReference>
<keyword evidence="7" id="KW-0449">Lipoprotein</keyword>
<proteinExistence type="inferred from homology"/>
<dbReference type="PANTHER" id="PTHR46149">
    <property type="entry name" value="MIP08469P"/>
    <property type="match status" value="1"/>
</dbReference>
<protein>
    <recommendedName>
        <fullName evidence="12">Small monomeric GTPase</fullName>
    </recommendedName>
</protein>
<dbReference type="NCBIfam" id="TIGR00231">
    <property type="entry name" value="small_GTP"/>
    <property type="match status" value="1"/>
</dbReference>
<evidence type="ECO:0000256" key="3">
    <source>
        <dbReference type="ARBA" id="ARBA00022481"/>
    </source>
</evidence>
<keyword evidence="2" id="KW-1003">Cell membrane</keyword>
<comment type="subcellular location">
    <subcellularLocation>
        <location evidence="1">Cell membrane</location>
        <topology evidence="1">Lipid-anchor</topology>
    </subcellularLocation>
</comment>
<keyword evidence="4" id="KW-0547">Nucleotide-binding</keyword>
<dbReference type="InterPro" id="IPR005225">
    <property type="entry name" value="Small_GTP-bd"/>
</dbReference>
<dbReference type="GO" id="GO:0005886">
    <property type="term" value="C:plasma membrane"/>
    <property type="evidence" value="ECO:0007669"/>
    <property type="project" value="UniProtKB-SubCell"/>
</dbReference>
<evidence type="ECO:0000256" key="7">
    <source>
        <dbReference type="ARBA" id="ARBA00023288"/>
    </source>
</evidence>
<keyword evidence="6" id="KW-0472">Membrane</keyword>
<comment type="similarity">
    <text evidence="9">Belongs to the small GTPase superfamily. RasD family.</text>
</comment>
<dbReference type="SMART" id="SM00174">
    <property type="entry name" value="RHO"/>
    <property type="match status" value="1"/>
</dbReference>
<evidence type="ECO:0000256" key="8">
    <source>
        <dbReference type="ARBA" id="ARBA00023289"/>
    </source>
</evidence>
<gene>
    <name evidence="10" type="ORF">C0Q70_01167</name>
</gene>
<dbReference type="PRINTS" id="PR00449">
    <property type="entry name" value="RASTRNSFRMNG"/>
</dbReference>
<dbReference type="GO" id="GO:0003924">
    <property type="term" value="F:GTPase activity"/>
    <property type="evidence" value="ECO:0007669"/>
    <property type="project" value="InterPro"/>
</dbReference>
<dbReference type="FunFam" id="3.40.50.300:FF:000475">
    <property type="entry name" value="GTP-binding protein Rhes"/>
    <property type="match status" value="1"/>
</dbReference>
<dbReference type="Proteomes" id="UP000245119">
    <property type="component" value="Linkage Group LG1"/>
</dbReference>
<evidence type="ECO:0008006" key="12">
    <source>
        <dbReference type="Google" id="ProtNLM"/>
    </source>
</evidence>
<evidence type="ECO:0000256" key="1">
    <source>
        <dbReference type="ARBA" id="ARBA00004193"/>
    </source>
</evidence>
<organism evidence="10 11">
    <name type="scientific">Pomacea canaliculata</name>
    <name type="common">Golden apple snail</name>
    <dbReference type="NCBI Taxonomy" id="400727"/>
    <lineage>
        <taxon>Eukaryota</taxon>
        <taxon>Metazoa</taxon>
        <taxon>Spiralia</taxon>
        <taxon>Lophotrochozoa</taxon>
        <taxon>Mollusca</taxon>
        <taxon>Gastropoda</taxon>
        <taxon>Caenogastropoda</taxon>
        <taxon>Architaenioglossa</taxon>
        <taxon>Ampullarioidea</taxon>
        <taxon>Ampullariidae</taxon>
        <taxon>Pomacea</taxon>
    </lineage>
</organism>
<dbReference type="InterPro" id="IPR001806">
    <property type="entry name" value="Small_GTPase"/>
</dbReference>
<dbReference type="SMART" id="SM00175">
    <property type="entry name" value="RAB"/>
    <property type="match status" value="1"/>
</dbReference>
<dbReference type="SUPFAM" id="SSF52540">
    <property type="entry name" value="P-loop containing nucleoside triphosphate hydrolases"/>
    <property type="match status" value="1"/>
</dbReference>
<evidence type="ECO:0000256" key="6">
    <source>
        <dbReference type="ARBA" id="ARBA00023136"/>
    </source>
</evidence>
<comment type="caution">
    <text evidence="10">The sequence shown here is derived from an EMBL/GenBank/DDBJ whole genome shotgun (WGS) entry which is preliminary data.</text>
</comment>
<accession>A0A2T7PYQ6</accession>
<reference evidence="10 11" key="1">
    <citation type="submission" date="2018-04" db="EMBL/GenBank/DDBJ databases">
        <title>The genome of golden apple snail Pomacea canaliculata provides insight into stress tolerance and invasive adaptation.</title>
        <authorList>
            <person name="Liu C."/>
            <person name="Liu B."/>
            <person name="Ren Y."/>
            <person name="Zhang Y."/>
            <person name="Wang H."/>
            <person name="Li S."/>
            <person name="Jiang F."/>
            <person name="Yin L."/>
            <person name="Zhang G."/>
            <person name="Qian W."/>
            <person name="Fan W."/>
        </authorList>
    </citation>
    <scope>NUCLEOTIDE SEQUENCE [LARGE SCALE GENOMIC DNA]</scope>
    <source>
        <strain evidence="10">SZHN2017</strain>
        <tissue evidence="10">Muscle</tissue>
    </source>
</reference>
<dbReference type="AlphaFoldDB" id="A0A2T7PYQ6"/>
<dbReference type="Pfam" id="PF00071">
    <property type="entry name" value="Ras"/>
    <property type="match status" value="1"/>
</dbReference>
<dbReference type="STRING" id="400727.A0A2T7PYQ6"/>
<keyword evidence="3" id="KW-0488">Methylation</keyword>
<dbReference type="GO" id="GO:0031681">
    <property type="term" value="F:G-protein beta-subunit binding"/>
    <property type="evidence" value="ECO:0007669"/>
    <property type="project" value="TreeGrafter"/>
</dbReference>
<dbReference type="EMBL" id="PZQS01000001">
    <property type="protein sequence ID" value="PVD38551.1"/>
    <property type="molecule type" value="Genomic_DNA"/>
</dbReference>
<keyword evidence="11" id="KW-1185">Reference proteome</keyword>
<evidence type="ECO:0000313" key="10">
    <source>
        <dbReference type="EMBL" id="PVD38551.1"/>
    </source>
</evidence>
<evidence type="ECO:0000256" key="2">
    <source>
        <dbReference type="ARBA" id="ARBA00022475"/>
    </source>
</evidence>
<dbReference type="PROSITE" id="PS51420">
    <property type="entry name" value="RHO"/>
    <property type="match status" value="1"/>
</dbReference>
<dbReference type="PROSITE" id="PS51419">
    <property type="entry name" value="RAB"/>
    <property type="match status" value="1"/>
</dbReference>
<dbReference type="Gene3D" id="3.40.50.300">
    <property type="entry name" value="P-loop containing nucleotide triphosphate hydrolases"/>
    <property type="match status" value="1"/>
</dbReference>
<dbReference type="GO" id="GO:0007165">
    <property type="term" value="P:signal transduction"/>
    <property type="evidence" value="ECO:0007669"/>
    <property type="project" value="TreeGrafter"/>
</dbReference>
<dbReference type="PANTHER" id="PTHR46149:SF3">
    <property type="entry name" value="MIP08469P"/>
    <property type="match status" value="1"/>
</dbReference>
<dbReference type="InterPro" id="IPR027417">
    <property type="entry name" value="P-loop_NTPase"/>
</dbReference>
<evidence type="ECO:0000256" key="9">
    <source>
        <dbReference type="ARBA" id="ARBA00038061"/>
    </source>
</evidence>
<dbReference type="PROSITE" id="PS51421">
    <property type="entry name" value="RAS"/>
    <property type="match status" value="1"/>
</dbReference>
<keyword evidence="5" id="KW-0342">GTP-binding</keyword>
<dbReference type="OrthoDB" id="265044at2759"/>
<dbReference type="InterPro" id="IPR052236">
    <property type="entry name" value="Small_GTPase_RasD"/>
</dbReference>
<name>A0A2T7PYQ6_POMCA</name>
<evidence type="ECO:0000256" key="5">
    <source>
        <dbReference type="ARBA" id="ARBA00023134"/>
    </source>
</evidence>
<dbReference type="SMART" id="SM00173">
    <property type="entry name" value="RAS"/>
    <property type="match status" value="1"/>
</dbReference>